<keyword evidence="5 10" id="KW-0521">NADP</keyword>
<keyword evidence="2 10" id="KW-0285">Flavoprotein</keyword>
<dbReference type="FunFam" id="3.50.50.60:FF:000129">
    <property type="entry name" value="Kynurenine 3-monooxygenase"/>
    <property type="match status" value="1"/>
</dbReference>
<protein>
    <recommendedName>
        <fullName evidence="10">Kynurenine 3-monooxygenase</fullName>
        <ecNumber evidence="10">1.14.13.9</ecNumber>
    </recommendedName>
    <alternativeName>
        <fullName evidence="10">Biosynthesis of nicotinic acid protein 4</fullName>
    </alternativeName>
    <alternativeName>
        <fullName evidence="10">Kynurenine 3-hydroxylase</fullName>
    </alternativeName>
</protein>
<evidence type="ECO:0000256" key="8">
    <source>
        <dbReference type="ARBA" id="ARBA00023128"/>
    </source>
</evidence>
<reference evidence="13 14" key="1">
    <citation type="submission" date="2014-06" db="EMBL/GenBank/DDBJ databases">
        <title>Evolutionary Origins and Diversification of the Mycorrhizal Mutualists.</title>
        <authorList>
            <consortium name="DOE Joint Genome Institute"/>
            <consortium name="Mycorrhizal Genomics Consortium"/>
            <person name="Kohler A."/>
            <person name="Kuo A."/>
            <person name="Nagy L.G."/>
            <person name="Floudas D."/>
            <person name="Copeland A."/>
            <person name="Barry K.W."/>
            <person name="Cichocki N."/>
            <person name="Veneault-Fourrey C."/>
            <person name="LaButti K."/>
            <person name="Lindquist E.A."/>
            <person name="Lipzen A."/>
            <person name="Lundell T."/>
            <person name="Morin E."/>
            <person name="Murat C."/>
            <person name="Riley R."/>
            <person name="Ohm R."/>
            <person name="Sun H."/>
            <person name="Tunlid A."/>
            <person name="Henrissat B."/>
            <person name="Grigoriev I.V."/>
            <person name="Hibbett D.S."/>
            <person name="Martin F."/>
        </authorList>
    </citation>
    <scope>NUCLEOTIDE SEQUENCE [LARGE SCALE GENOMIC DNA]</scope>
    <source>
        <strain evidence="13 14">SS14</strain>
    </source>
</reference>
<evidence type="ECO:0000256" key="5">
    <source>
        <dbReference type="ARBA" id="ARBA00022857"/>
    </source>
</evidence>
<dbReference type="HOGENOM" id="CLU_023210_0_1_1"/>
<feature type="transmembrane region" description="Helical" evidence="11">
    <location>
        <begin position="20"/>
        <end position="40"/>
    </location>
</feature>
<dbReference type="GO" id="GO:0006569">
    <property type="term" value="P:L-tryptophan catabolic process"/>
    <property type="evidence" value="ECO:0007669"/>
    <property type="project" value="UniProtKB-UniRule"/>
</dbReference>
<feature type="transmembrane region" description="Helical" evidence="11">
    <location>
        <begin position="472"/>
        <end position="497"/>
    </location>
</feature>
<evidence type="ECO:0000256" key="4">
    <source>
        <dbReference type="ARBA" id="ARBA00022827"/>
    </source>
</evidence>
<dbReference type="AlphaFoldDB" id="A0A0C9TWB4"/>
<keyword evidence="3 10" id="KW-0662">Pyridine nucleotide biosynthesis</keyword>
<name>A0A0C9TWB4_SPHS4</name>
<comment type="subcellular location">
    <subcellularLocation>
        <location evidence="10">Mitochondrion outer membrane</location>
    </subcellularLocation>
</comment>
<dbReference type="PANTHER" id="PTHR46028:SF2">
    <property type="entry name" value="KYNURENINE 3-MONOOXYGENASE"/>
    <property type="match status" value="1"/>
</dbReference>
<dbReference type="GO" id="GO:0071949">
    <property type="term" value="F:FAD binding"/>
    <property type="evidence" value="ECO:0007669"/>
    <property type="project" value="InterPro"/>
</dbReference>
<dbReference type="GO" id="GO:0034354">
    <property type="term" value="P:'de novo' NAD+ biosynthetic process from L-tryptophan"/>
    <property type="evidence" value="ECO:0007669"/>
    <property type="project" value="UniProtKB-UniRule"/>
</dbReference>
<comment type="pathway">
    <text evidence="10">Cofactor biosynthesis; NAD(+) biosynthesis; quinolinate from L-kynurenine: step 1/3.</text>
</comment>
<dbReference type="SUPFAM" id="SSF51905">
    <property type="entry name" value="FAD/NAD(P)-binding domain"/>
    <property type="match status" value="1"/>
</dbReference>
<keyword evidence="10" id="KW-1000">Mitochondrion outer membrane</keyword>
<dbReference type="Proteomes" id="UP000054279">
    <property type="component" value="Unassembled WGS sequence"/>
</dbReference>
<evidence type="ECO:0000256" key="11">
    <source>
        <dbReference type="SAM" id="Phobius"/>
    </source>
</evidence>
<dbReference type="EC" id="1.14.13.9" evidence="10"/>
<keyword evidence="6 10" id="KW-0560">Oxidoreductase</keyword>
<accession>A0A0C9TWB4</accession>
<organism evidence="13 14">
    <name type="scientific">Sphaerobolus stellatus (strain SS14)</name>
    <dbReference type="NCBI Taxonomy" id="990650"/>
    <lineage>
        <taxon>Eukaryota</taxon>
        <taxon>Fungi</taxon>
        <taxon>Dikarya</taxon>
        <taxon>Basidiomycota</taxon>
        <taxon>Agaricomycotina</taxon>
        <taxon>Agaricomycetes</taxon>
        <taxon>Phallomycetidae</taxon>
        <taxon>Geastrales</taxon>
        <taxon>Sphaerobolaceae</taxon>
        <taxon>Sphaerobolus</taxon>
    </lineage>
</organism>
<feature type="domain" description="FAD-binding" evidence="12">
    <location>
        <begin position="24"/>
        <end position="341"/>
    </location>
</feature>
<evidence type="ECO:0000256" key="6">
    <source>
        <dbReference type="ARBA" id="ARBA00023002"/>
    </source>
</evidence>
<comment type="similarity">
    <text evidence="10">Belongs to the aromatic-ring hydroxylase family. KMO subfamily.</text>
</comment>
<evidence type="ECO:0000259" key="12">
    <source>
        <dbReference type="Pfam" id="PF01494"/>
    </source>
</evidence>
<evidence type="ECO:0000256" key="7">
    <source>
        <dbReference type="ARBA" id="ARBA00023033"/>
    </source>
</evidence>
<dbReference type="EMBL" id="KN837197">
    <property type="protein sequence ID" value="KIJ34673.1"/>
    <property type="molecule type" value="Genomic_DNA"/>
</dbReference>
<evidence type="ECO:0000256" key="10">
    <source>
        <dbReference type="HAMAP-Rule" id="MF_03018"/>
    </source>
</evidence>
<keyword evidence="11" id="KW-1133">Transmembrane helix</keyword>
<dbReference type="GO" id="GO:0043420">
    <property type="term" value="P:anthranilate metabolic process"/>
    <property type="evidence" value="ECO:0007669"/>
    <property type="project" value="UniProtKB-UniRule"/>
</dbReference>
<keyword evidence="11" id="KW-0812">Transmembrane</keyword>
<keyword evidence="4 10" id="KW-0274">FAD</keyword>
<proteinExistence type="inferred from homology"/>
<dbReference type="InterPro" id="IPR036188">
    <property type="entry name" value="FAD/NAD-bd_sf"/>
</dbReference>
<sequence length="501" mass="55878">MAFTGSDSKSGKMSVGNSETGLAVVVGAGPVGCLAALALAKEGWKVALYEGRSAQRSVNLAISSRGLAAIYAVDPPLMERIIHDAIPMKGRMLHTTDGKTESQLYDRNGQCINSIDRGLLNEFLLQEAVDFPTIDVYFRHKLVTANFDARTLTFFSEEKNQNVDICFDLCMGTDGSYSNVRRQMMRVTRMDYQQEYIPHEYVELKIPAGTDETGQPSFLLDPNHLHIWPRHSFMLIALPNKDKTFTATLFAPTCVLEPIDTTDKAAAWFSEYFPDALRLIGEKKLLNDFEKNPRGSLISIKAMPYHYKDRCIILGDAAHSMVPFYGQGLNCGLEDVRVLINIMRSEGAIHPRKRATGEDVDEPLERAFKRYSETRHEDLVAIRDLAMNNYVEMRHSVTTPSYIFRKTVDNLFAALTAPYVPFSSLAPRLAREDGGFPIYAAKGWLALYTMVTFRPDISYATAKKKVERQSTIITGLGFVSAGVVGITVCLAGVRMILGLRK</sequence>
<dbReference type="OrthoDB" id="10053569at2759"/>
<dbReference type="UniPathway" id="UPA00253">
    <property type="reaction ID" value="UER00328"/>
</dbReference>
<evidence type="ECO:0000256" key="3">
    <source>
        <dbReference type="ARBA" id="ARBA00022642"/>
    </source>
</evidence>
<dbReference type="GO" id="GO:0004502">
    <property type="term" value="F:kynurenine 3-monooxygenase activity"/>
    <property type="evidence" value="ECO:0007669"/>
    <property type="project" value="UniProtKB-UniRule"/>
</dbReference>
<evidence type="ECO:0000256" key="1">
    <source>
        <dbReference type="ARBA" id="ARBA00001974"/>
    </source>
</evidence>
<dbReference type="GO" id="GO:0019805">
    <property type="term" value="P:quinolinate biosynthetic process"/>
    <property type="evidence" value="ECO:0007669"/>
    <property type="project" value="UniProtKB-UniRule"/>
</dbReference>
<comment type="catalytic activity">
    <reaction evidence="9 10">
        <text>L-kynurenine + NADPH + O2 + H(+) = 3-hydroxy-L-kynurenine + NADP(+) + H2O</text>
        <dbReference type="Rhea" id="RHEA:20545"/>
        <dbReference type="ChEBI" id="CHEBI:15377"/>
        <dbReference type="ChEBI" id="CHEBI:15378"/>
        <dbReference type="ChEBI" id="CHEBI:15379"/>
        <dbReference type="ChEBI" id="CHEBI:57783"/>
        <dbReference type="ChEBI" id="CHEBI:57959"/>
        <dbReference type="ChEBI" id="CHEBI:58125"/>
        <dbReference type="ChEBI" id="CHEBI:58349"/>
        <dbReference type="EC" id="1.14.13.9"/>
    </reaction>
</comment>
<evidence type="ECO:0000313" key="13">
    <source>
        <dbReference type="EMBL" id="KIJ34673.1"/>
    </source>
</evidence>
<comment type="cofactor">
    <cofactor evidence="1 10">
        <name>FAD</name>
        <dbReference type="ChEBI" id="CHEBI:57692"/>
    </cofactor>
</comment>
<keyword evidence="14" id="KW-1185">Reference proteome</keyword>
<dbReference type="InterPro" id="IPR002938">
    <property type="entry name" value="FAD-bd"/>
</dbReference>
<dbReference type="HAMAP" id="MF_01971">
    <property type="entry name" value="Kynurenine_monooxygenase"/>
    <property type="match status" value="1"/>
</dbReference>
<keyword evidence="7 10" id="KW-0503">Monooxygenase</keyword>
<gene>
    <name evidence="10" type="primary">BNA4</name>
    <name evidence="13" type="ORF">M422DRAFT_61383</name>
</gene>
<evidence type="ECO:0000256" key="2">
    <source>
        <dbReference type="ARBA" id="ARBA00022630"/>
    </source>
</evidence>
<dbReference type="PRINTS" id="PR00420">
    <property type="entry name" value="RNGMNOXGNASE"/>
</dbReference>
<dbReference type="GO" id="GO:0005741">
    <property type="term" value="C:mitochondrial outer membrane"/>
    <property type="evidence" value="ECO:0007669"/>
    <property type="project" value="UniProtKB-SubCell"/>
</dbReference>
<keyword evidence="8 10" id="KW-0496">Mitochondrion</keyword>
<comment type="function">
    <text evidence="10">Catalyzes the hydroxylation of L-kynurenine (L-Kyn) to form 3-hydroxy-L-kynurenine (L-3OHKyn). Required for synthesis of quinolinic acid.</text>
</comment>
<dbReference type="Pfam" id="PF01494">
    <property type="entry name" value="FAD_binding_3"/>
    <property type="match status" value="1"/>
</dbReference>
<keyword evidence="10 11" id="KW-0472">Membrane</keyword>
<dbReference type="PANTHER" id="PTHR46028">
    <property type="entry name" value="KYNURENINE 3-MONOOXYGENASE"/>
    <property type="match status" value="1"/>
</dbReference>
<dbReference type="GO" id="GO:0070189">
    <property type="term" value="P:kynurenine metabolic process"/>
    <property type="evidence" value="ECO:0007669"/>
    <property type="project" value="TreeGrafter"/>
</dbReference>
<dbReference type="Gene3D" id="3.50.50.60">
    <property type="entry name" value="FAD/NAD(P)-binding domain"/>
    <property type="match status" value="1"/>
</dbReference>
<evidence type="ECO:0000313" key="14">
    <source>
        <dbReference type="Proteomes" id="UP000054279"/>
    </source>
</evidence>
<dbReference type="InterPro" id="IPR027545">
    <property type="entry name" value="Kynurenine_monooxygenase"/>
</dbReference>
<evidence type="ECO:0000256" key="9">
    <source>
        <dbReference type="ARBA" id="ARBA00047818"/>
    </source>
</evidence>